<evidence type="ECO:0000313" key="2">
    <source>
        <dbReference type="EMBL" id="GFF82438.1"/>
    </source>
</evidence>
<comment type="caution">
    <text evidence="2">The sequence shown here is derived from an EMBL/GenBank/DDBJ whole genome shotgun (WGS) entry which is preliminary data.</text>
</comment>
<dbReference type="EMBL" id="BLKG01000027">
    <property type="protein sequence ID" value="GFF82438.1"/>
    <property type="molecule type" value="Genomic_DNA"/>
</dbReference>
<accession>A0ABQ1AIC5</accession>
<dbReference type="Proteomes" id="UP000465266">
    <property type="component" value="Unassembled WGS sequence"/>
</dbReference>
<name>A0ABQ1AIC5_9EURO</name>
<proteinExistence type="predicted"/>
<evidence type="ECO:0000313" key="3">
    <source>
        <dbReference type="Proteomes" id="UP000465266"/>
    </source>
</evidence>
<feature type="region of interest" description="Disordered" evidence="1">
    <location>
        <begin position="101"/>
        <end position="121"/>
    </location>
</feature>
<gene>
    <name evidence="2" type="ORF">IFM53868_03468</name>
</gene>
<keyword evidence="3" id="KW-1185">Reference proteome</keyword>
<evidence type="ECO:0000256" key="1">
    <source>
        <dbReference type="SAM" id="MobiDB-lite"/>
    </source>
</evidence>
<sequence length="121" mass="12951">MQPVVDGRFDLRLEVGPLAPIRVDQYQATDCRLGEIQNVNLPENTHPIADIADVVLAQGLGCRVLCDVPAVLHSLGTGPRGLHLIGHRSGDRPVGEIAVRGAESNRFSQEPSGLVADDPSR</sequence>
<organism evidence="2 3">
    <name type="scientific">Aspergillus udagawae</name>
    <dbReference type="NCBI Taxonomy" id="91492"/>
    <lineage>
        <taxon>Eukaryota</taxon>
        <taxon>Fungi</taxon>
        <taxon>Dikarya</taxon>
        <taxon>Ascomycota</taxon>
        <taxon>Pezizomycotina</taxon>
        <taxon>Eurotiomycetes</taxon>
        <taxon>Eurotiomycetidae</taxon>
        <taxon>Eurotiales</taxon>
        <taxon>Aspergillaceae</taxon>
        <taxon>Aspergillus</taxon>
        <taxon>Aspergillus subgen. Fumigati</taxon>
    </lineage>
</organism>
<reference evidence="2 3" key="1">
    <citation type="submission" date="2020-01" db="EMBL/GenBank/DDBJ databases">
        <title>Draft genome sequence of Aspergillus udagawae IFM 53868.</title>
        <authorList>
            <person name="Takahashi H."/>
            <person name="Yaguchi T."/>
        </authorList>
    </citation>
    <scope>NUCLEOTIDE SEQUENCE [LARGE SCALE GENOMIC DNA]</scope>
    <source>
        <strain evidence="2 3">IFM 53868</strain>
    </source>
</reference>
<protein>
    <submittedName>
        <fullName evidence="2">Uncharacterized protein</fullName>
    </submittedName>
</protein>